<evidence type="ECO:0000256" key="1">
    <source>
        <dbReference type="SAM" id="MobiDB-lite"/>
    </source>
</evidence>
<dbReference type="AlphaFoldDB" id="A0AA38M3B9"/>
<gene>
    <name evidence="2" type="ORF">Zmor_025021</name>
</gene>
<dbReference type="Proteomes" id="UP001168821">
    <property type="component" value="Unassembled WGS sequence"/>
</dbReference>
<accession>A0AA38M3B9</accession>
<proteinExistence type="predicted"/>
<keyword evidence="3" id="KW-1185">Reference proteome</keyword>
<protein>
    <submittedName>
        <fullName evidence="2">Uncharacterized protein</fullName>
    </submittedName>
</protein>
<organism evidence="2 3">
    <name type="scientific">Zophobas morio</name>
    <dbReference type="NCBI Taxonomy" id="2755281"/>
    <lineage>
        <taxon>Eukaryota</taxon>
        <taxon>Metazoa</taxon>
        <taxon>Ecdysozoa</taxon>
        <taxon>Arthropoda</taxon>
        <taxon>Hexapoda</taxon>
        <taxon>Insecta</taxon>
        <taxon>Pterygota</taxon>
        <taxon>Neoptera</taxon>
        <taxon>Endopterygota</taxon>
        <taxon>Coleoptera</taxon>
        <taxon>Polyphaga</taxon>
        <taxon>Cucujiformia</taxon>
        <taxon>Tenebrionidae</taxon>
        <taxon>Zophobas</taxon>
    </lineage>
</organism>
<dbReference type="EMBL" id="JALNTZ010000008">
    <property type="protein sequence ID" value="KAJ3642218.1"/>
    <property type="molecule type" value="Genomic_DNA"/>
</dbReference>
<sequence length="101" mass="11228">MFHLNFLDRSWLARKSSSLLFALSPHYRRTRKIERPLQVRERINQIVTLTVPVLAVGGLHLDGMMHLQQTEYHELSVGTAAAAGGPNGPHDAPAALRPPIN</sequence>
<evidence type="ECO:0000313" key="2">
    <source>
        <dbReference type="EMBL" id="KAJ3642218.1"/>
    </source>
</evidence>
<comment type="caution">
    <text evidence="2">The sequence shown here is derived from an EMBL/GenBank/DDBJ whole genome shotgun (WGS) entry which is preliminary data.</text>
</comment>
<evidence type="ECO:0000313" key="3">
    <source>
        <dbReference type="Proteomes" id="UP001168821"/>
    </source>
</evidence>
<name>A0AA38M3B9_9CUCU</name>
<feature type="compositionally biased region" description="Low complexity" evidence="1">
    <location>
        <begin position="80"/>
        <end position="95"/>
    </location>
</feature>
<reference evidence="2" key="1">
    <citation type="journal article" date="2023" name="G3 (Bethesda)">
        <title>Whole genome assemblies of Zophobas morio and Tenebrio molitor.</title>
        <authorList>
            <person name="Kaur S."/>
            <person name="Stinson S.A."/>
            <person name="diCenzo G.C."/>
        </authorList>
    </citation>
    <scope>NUCLEOTIDE SEQUENCE</scope>
    <source>
        <strain evidence="2">QUZm001</strain>
    </source>
</reference>
<feature type="region of interest" description="Disordered" evidence="1">
    <location>
        <begin position="79"/>
        <end position="101"/>
    </location>
</feature>